<keyword evidence="1" id="KW-0472">Membrane</keyword>
<reference evidence="3 4" key="1">
    <citation type="journal article" date="2014" name="PLoS ONE">
        <title>Global Analysis of Gene Expression Profiles in Physic Nut (Jatropha curcas L.) Seedlings Exposed to Salt Stress.</title>
        <authorList>
            <person name="Zhang L."/>
            <person name="Zhang C."/>
            <person name="Wu P."/>
            <person name="Chen Y."/>
            <person name="Li M."/>
            <person name="Jiang H."/>
            <person name="Wu G."/>
        </authorList>
    </citation>
    <scope>NUCLEOTIDE SEQUENCE [LARGE SCALE GENOMIC DNA]</scope>
    <source>
        <strain evidence="4">cv. GZQX0401</strain>
        <tissue evidence="3">Young leaves</tissue>
    </source>
</reference>
<feature type="transmembrane region" description="Helical" evidence="1">
    <location>
        <begin position="156"/>
        <end position="176"/>
    </location>
</feature>
<dbReference type="EMBL" id="KK914257">
    <property type="protein sequence ID" value="KDP43873.1"/>
    <property type="molecule type" value="Genomic_DNA"/>
</dbReference>
<dbReference type="OrthoDB" id="1689146at2759"/>
<gene>
    <name evidence="3" type="ORF">JCGZ_20883</name>
</gene>
<dbReference type="STRING" id="180498.A0A067L9G5"/>
<dbReference type="AlphaFoldDB" id="A0A067L9G5"/>
<keyword evidence="1" id="KW-1133">Transmembrane helix</keyword>
<sequence>MLVISLGNACCIVIEEAVIEGYNVSLEPVIEEASIVLGQSCKAAANSIVPDAVVLHDAAYFFSIFKRLFADLILSFQDIESSRSFFQHEHMTWEKAFKVIEFELGFMYDLLYTKASVIHTYLGSFLRTISLSLTVFTLLAFFLIDKPSYSRIDKSITCVLLVAAIALQVYEMLILFSSDLTLLWLSKHKNLLVDPIYKTTCCLQSWLQSCHMMPAVSKRFKSGIAIWLSSFTPKLMKSRRPELGKTLTHFNNWGLIPWQNSV</sequence>
<dbReference type="PANTHER" id="PTHR31325">
    <property type="entry name" value="OS01G0798800 PROTEIN-RELATED"/>
    <property type="match status" value="1"/>
</dbReference>
<protein>
    <recommendedName>
        <fullName evidence="2">DUF4220 domain-containing protein</fullName>
    </recommendedName>
</protein>
<organism evidence="3 4">
    <name type="scientific">Jatropha curcas</name>
    <name type="common">Barbados nut</name>
    <dbReference type="NCBI Taxonomy" id="180498"/>
    <lineage>
        <taxon>Eukaryota</taxon>
        <taxon>Viridiplantae</taxon>
        <taxon>Streptophyta</taxon>
        <taxon>Embryophyta</taxon>
        <taxon>Tracheophyta</taxon>
        <taxon>Spermatophyta</taxon>
        <taxon>Magnoliopsida</taxon>
        <taxon>eudicotyledons</taxon>
        <taxon>Gunneridae</taxon>
        <taxon>Pentapetalae</taxon>
        <taxon>rosids</taxon>
        <taxon>fabids</taxon>
        <taxon>Malpighiales</taxon>
        <taxon>Euphorbiaceae</taxon>
        <taxon>Crotonoideae</taxon>
        <taxon>Jatropheae</taxon>
        <taxon>Jatropha</taxon>
    </lineage>
</organism>
<evidence type="ECO:0000313" key="4">
    <source>
        <dbReference type="Proteomes" id="UP000027138"/>
    </source>
</evidence>
<dbReference type="Pfam" id="PF13968">
    <property type="entry name" value="DUF4220"/>
    <property type="match status" value="1"/>
</dbReference>
<proteinExistence type="predicted"/>
<dbReference type="Proteomes" id="UP000027138">
    <property type="component" value="Unassembled WGS sequence"/>
</dbReference>
<evidence type="ECO:0000256" key="1">
    <source>
        <dbReference type="SAM" id="Phobius"/>
    </source>
</evidence>
<name>A0A067L9G5_JATCU</name>
<evidence type="ECO:0000259" key="2">
    <source>
        <dbReference type="Pfam" id="PF13968"/>
    </source>
</evidence>
<accession>A0A067L9G5</accession>
<keyword evidence="1" id="KW-0812">Transmembrane</keyword>
<keyword evidence="4" id="KW-1185">Reference proteome</keyword>
<dbReference type="InterPro" id="IPR025315">
    <property type="entry name" value="DUF4220"/>
</dbReference>
<feature type="domain" description="DUF4220" evidence="2">
    <location>
        <begin position="46"/>
        <end position="202"/>
    </location>
</feature>
<feature type="transmembrane region" description="Helical" evidence="1">
    <location>
        <begin position="121"/>
        <end position="144"/>
    </location>
</feature>
<evidence type="ECO:0000313" key="3">
    <source>
        <dbReference type="EMBL" id="KDP43873.1"/>
    </source>
</evidence>